<keyword evidence="1" id="KW-0472">Membrane</keyword>
<feature type="transmembrane region" description="Helical" evidence="1">
    <location>
        <begin position="12"/>
        <end position="35"/>
    </location>
</feature>
<proteinExistence type="predicted"/>
<feature type="transmembrane region" description="Helical" evidence="1">
    <location>
        <begin position="41"/>
        <end position="58"/>
    </location>
</feature>
<keyword evidence="1" id="KW-0812">Transmembrane</keyword>
<keyword evidence="1" id="KW-1133">Transmembrane helix</keyword>
<feature type="transmembrane region" description="Helical" evidence="1">
    <location>
        <begin position="70"/>
        <end position="88"/>
    </location>
</feature>
<protein>
    <submittedName>
        <fullName evidence="2">MerC domain-containing protein</fullName>
    </submittedName>
</protein>
<evidence type="ECO:0000313" key="3">
    <source>
        <dbReference type="Proteomes" id="UP001242368"/>
    </source>
</evidence>
<dbReference type="Pfam" id="PF03203">
    <property type="entry name" value="MerC"/>
    <property type="match status" value="1"/>
</dbReference>
<reference evidence="3" key="1">
    <citation type="journal article" date="2019" name="Int. J. Syst. Evol. Microbiol.">
        <title>The Global Catalogue of Microorganisms (GCM) 10K type strain sequencing project: providing services to taxonomists for standard genome sequencing and annotation.</title>
        <authorList>
            <consortium name="The Broad Institute Genomics Platform"/>
            <consortium name="The Broad Institute Genome Sequencing Center for Infectious Disease"/>
            <person name="Wu L."/>
            <person name="Ma J."/>
        </authorList>
    </citation>
    <scope>NUCLEOTIDE SEQUENCE [LARGE SCALE GENOMIC DNA]</scope>
    <source>
        <strain evidence="3">CECT 7184</strain>
    </source>
</reference>
<evidence type="ECO:0000313" key="2">
    <source>
        <dbReference type="EMBL" id="MDN3705935.1"/>
    </source>
</evidence>
<comment type="caution">
    <text evidence="2">The sequence shown here is derived from an EMBL/GenBank/DDBJ whole genome shotgun (WGS) entry which is preliminary data.</text>
</comment>
<dbReference type="InterPro" id="IPR004891">
    <property type="entry name" value="Mercury-R_MerC"/>
</dbReference>
<accession>A0ABT8CNP8</accession>
<name>A0ABT8CNP8_9FLAO</name>
<sequence>MKNSTTKKFDVLGISSAVLCLIHCLVFPLITILPIGLSHNHWIDLLFASIGIYAVAKITKNIDSKSLRILLWSSILLITACVIITLVFHYHSNFIYLGALGLILGHLINFKNHKH</sequence>
<dbReference type="EMBL" id="JAUFQU010000001">
    <property type="protein sequence ID" value="MDN3705935.1"/>
    <property type="molecule type" value="Genomic_DNA"/>
</dbReference>
<organism evidence="2 3">
    <name type="scientific">Paenimyroides ceti</name>
    <dbReference type="NCBI Taxonomy" id="395087"/>
    <lineage>
        <taxon>Bacteria</taxon>
        <taxon>Pseudomonadati</taxon>
        <taxon>Bacteroidota</taxon>
        <taxon>Flavobacteriia</taxon>
        <taxon>Flavobacteriales</taxon>
        <taxon>Flavobacteriaceae</taxon>
        <taxon>Paenimyroides</taxon>
    </lineage>
</organism>
<gene>
    <name evidence="2" type="ORF">QW060_02190</name>
</gene>
<feature type="transmembrane region" description="Helical" evidence="1">
    <location>
        <begin position="94"/>
        <end position="110"/>
    </location>
</feature>
<keyword evidence="3" id="KW-1185">Reference proteome</keyword>
<evidence type="ECO:0000256" key="1">
    <source>
        <dbReference type="SAM" id="Phobius"/>
    </source>
</evidence>
<dbReference type="Proteomes" id="UP001242368">
    <property type="component" value="Unassembled WGS sequence"/>
</dbReference>
<dbReference type="RefSeq" id="WP_290362080.1">
    <property type="nucleotide sequence ID" value="NZ_JAUFQU010000001.1"/>
</dbReference>